<evidence type="ECO:0000259" key="2">
    <source>
        <dbReference type="Pfam" id="PF00501"/>
    </source>
</evidence>
<dbReference type="PROSITE" id="PS00455">
    <property type="entry name" value="AMP_BINDING"/>
    <property type="match status" value="1"/>
</dbReference>
<dbReference type="Gene3D" id="3.40.50.12780">
    <property type="entry name" value="N-terminal domain of ligase-like"/>
    <property type="match status" value="1"/>
</dbReference>
<dbReference type="InterPro" id="IPR042099">
    <property type="entry name" value="ANL_N_sf"/>
</dbReference>
<dbReference type="InterPro" id="IPR020845">
    <property type="entry name" value="AMP-binding_CS"/>
</dbReference>
<comment type="caution">
    <text evidence="3">The sequence shown here is derived from an EMBL/GenBank/DDBJ whole genome shotgun (WGS) entry which is preliminary data.</text>
</comment>
<dbReference type="SUPFAM" id="SSF56801">
    <property type="entry name" value="Acetyl-CoA synthetase-like"/>
    <property type="match status" value="1"/>
</dbReference>
<name>A0ABW5E6H5_9GAMM</name>
<dbReference type="Pfam" id="PF00501">
    <property type="entry name" value="AMP-binding"/>
    <property type="match status" value="1"/>
</dbReference>
<evidence type="ECO:0000256" key="1">
    <source>
        <dbReference type="ARBA" id="ARBA00022598"/>
    </source>
</evidence>
<organism evidence="3 4">
    <name type="scientific">Microbulbifer halophilus</name>
    <dbReference type="NCBI Taxonomy" id="453963"/>
    <lineage>
        <taxon>Bacteria</taxon>
        <taxon>Pseudomonadati</taxon>
        <taxon>Pseudomonadota</taxon>
        <taxon>Gammaproteobacteria</taxon>
        <taxon>Cellvibrionales</taxon>
        <taxon>Microbulbiferaceae</taxon>
        <taxon>Microbulbifer</taxon>
    </lineage>
</organism>
<protein>
    <submittedName>
        <fullName evidence="3">AMP-binding protein</fullName>
    </submittedName>
</protein>
<evidence type="ECO:0000313" key="4">
    <source>
        <dbReference type="Proteomes" id="UP001597425"/>
    </source>
</evidence>
<dbReference type="Gene3D" id="3.30.300.30">
    <property type="match status" value="1"/>
</dbReference>
<keyword evidence="1" id="KW-0436">Ligase</keyword>
<dbReference type="RefSeq" id="WP_265721874.1">
    <property type="nucleotide sequence ID" value="NZ_JAPIVK010000015.1"/>
</dbReference>
<dbReference type="PANTHER" id="PTHR43352">
    <property type="entry name" value="ACETYL-COA SYNTHETASE"/>
    <property type="match status" value="1"/>
</dbReference>
<gene>
    <name evidence="3" type="ORF">ACFSKX_00750</name>
</gene>
<dbReference type="InterPro" id="IPR045851">
    <property type="entry name" value="AMP-bd_C_sf"/>
</dbReference>
<accession>A0ABW5E6H5</accession>
<dbReference type="EMBL" id="JBHUJD010000001">
    <property type="protein sequence ID" value="MFD2308932.1"/>
    <property type="molecule type" value="Genomic_DNA"/>
</dbReference>
<reference evidence="4" key="1">
    <citation type="journal article" date="2019" name="Int. J. Syst. Evol. Microbiol.">
        <title>The Global Catalogue of Microorganisms (GCM) 10K type strain sequencing project: providing services to taxonomists for standard genome sequencing and annotation.</title>
        <authorList>
            <consortium name="The Broad Institute Genomics Platform"/>
            <consortium name="The Broad Institute Genome Sequencing Center for Infectious Disease"/>
            <person name="Wu L."/>
            <person name="Ma J."/>
        </authorList>
    </citation>
    <scope>NUCLEOTIDE SEQUENCE [LARGE SCALE GENOMIC DNA]</scope>
    <source>
        <strain evidence="4">KCTC 12848</strain>
    </source>
</reference>
<proteinExistence type="predicted"/>
<dbReference type="InterPro" id="IPR000873">
    <property type="entry name" value="AMP-dep_synth/lig_dom"/>
</dbReference>
<keyword evidence="4" id="KW-1185">Reference proteome</keyword>
<evidence type="ECO:0000313" key="3">
    <source>
        <dbReference type="EMBL" id="MFD2308932.1"/>
    </source>
</evidence>
<sequence length="530" mass="58824">MQYLLAISKNNCKGDFMLSLSEPSNLSALLLWGTEFPDDIPVYQFRGETIYRHQLKEDVARKAVALGKIFSPGDRIVICLNDSCSLVSLFLAAVAVGAVPAIVNPRCRESTLCDLLAQSEAKGIFLVEDRAEGSVRESGVQVFCDKGADDISFASFGLHEISGGCLPVQEFYKTEMDECCYLQYTSGSTGKPKAVMHSVASTLGFCRALTNYIGGEIGWRSYSAPRMFFGYGMGNSLFFPLYAGWHALVHPGWPTPECVRESIEAFCPDLLFAVPVIYSHLKSHEGCLEKVRVAISAGSPLPEPEYRFWAQKGLHLCDGLGATEMGHIFMAQPHSLREYSCAGAPLPGYECELRDQAGVPVVENDREGVLFVRGPGMAAGYRGMPEVTDERFAHGWYKTGDLFSRDRNGFHHFRGRVDDLFKVRGRWVTPQMVEQRLLESFSEITEVALVASDMQDDQYNPTLFIAGCDLSDGFIDKVESWIKLECEPQMVPRSILPVDALPRNDNGKLDRKEAQKKALAFLRSELSVKP</sequence>
<dbReference type="PANTHER" id="PTHR43352:SF1">
    <property type="entry name" value="ANTHRANILATE--COA LIGASE"/>
    <property type="match status" value="1"/>
</dbReference>
<dbReference type="Proteomes" id="UP001597425">
    <property type="component" value="Unassembled WGS sequence"/>
</dbReference>
<feature type="domain" description="AMP-dependent synthetase/ligase" evidence="2">
    <location>
        <begin position="35"/>
        <end position="381"/>
    </location>
</feature>